<dbReference type="OrthoDB" id="5622177at2"/>
<proteinExistence type="predicted"/>
<evidence type="ECO:0000259" key="1">
    <source>
        <dbReference type="Pfam" id="PF07179"/>
    </source>
</evidence>
<gene>
    <name evidence="2" type="ORF">F941_02529</name>
</gene>
<dbReference type="Proteomes" id="UP000018460">
    <property type="component" value="Unassembled WGS sequence"/>
</dbReference>
<comment type="caution">
    <text evidence="2">The sequence shown here is derived from an EMBL/GenBank/DDBJ whole genome shotgun (WGS) entry which is preliminary data.</text>
</comment>
<feature type="domain" description="SseB protein N-terminal" evidence="1">
    <location>
        <begin position="6"/>
        <end position="112"/>
    </location>
</feature>
<dbReference type="Pfam" id="PF07179">
    <property type="entry name" value="SseB"/>
    <property type="match status" value="1"/>
</dbReference>
<dbReference type="EMBL" id="APQD01000019">
    <property type="protein sequence ID" value="ENV82084.1"/>
    <property type="molecule type" value="Genomic_DNA"/>
</dbReference>
<dbReference type="InterPro" id="IPR009839">
    <property type="entry name" value="SseB_N"/>
</dbReference>
<protein>
    <recommendedName>
        <fullName evidence="1">SseB protein N-terminal domain-containing protein</fullName>
    </recommendedName>
</protein>
<dbReference type="eggNOG" id="ENOG502Z89T">
    <property type="taxonomic scope" value="Bacteria"/>
</dbReference>
<accession>N9DHL8</accession>
<name>N9DHL8_9GAMM</name>
<keyword evidence="3" id="KW-1185">Reference proteome</keyword>
<evidence type="ECO:0000313" key="2">
    <source>
        <dbReference type="EMBL" id="ENV82084.1"/>
    </source>
</evidence>
<reference evidence="2 3" key="1">
    <citation type="submission" date="2013-02" db="EMBL/GenBank/DDBJ databases">
        <title>The Genome Sequence of Acinetobacter bouvetii CIP 107468.</title>
        <authorList>
            <consortium name="The Broad Institute Genome Sequencing Platform"/>
            <consortium name="The Broad Institute Genome Sequencing Center for Infectious Disease"/>
            <person name="Cerqueira G."/>
            <person name="Feldgarden M."/>
            <person name="Courvalin P."/>
            <person name="Perichon B."/>
            <person name="Grillot-Courvalin C."/>
            <person name="Clermont D."/>
            <person name="Rocha E."/>
            <person name="Yoon E.-J."/>
            <person name="Nemec A."/>
            <person name="Walker B."/>
            <person name="Young S.K."/>
            <person name="Zeng Q."/>
            <person name="Gargeya S."/>
            <person name="Fitzgerald M."/>
            <person name="Haas B."/>
            <person name="Abouelleil A."/>
            <person name="Alvarado L."/>
            <person name="Arachchi H.M."/>
            <person name="Berlin A.M."/>
            <person name="Chapman S.B."/>
            <person name="Dewar J."/>
            <person name="Goldberg J."/>
            <person name="Griggs A."/>
            <person name="Gujja S."/>
            <person name="Hansen M."/>
            <person name="Howarth C."/>
            <person name="Imamovic A."/>
            <person name="Larimer J."/>
            <person name="McCowan C."/>
            <person name="Murphy C."/>
            <person name="Neiman D."/>
            <person name="Pearson M."/>
            <person name="Priest M."/>
            <person name="Roberts A."/>
            <person name="Saif S."/>
            <person name="Shea T."/>
            <person name="Sisk P."/>
            <person name="Sykes S."/>
            <person name="Wortman J."/>
            <person name="Nusbaum C."/>
            <person name="Birren B."/>
        </authorList>
    </citation>
    <scope>NUCLEOTIDE SEQUENCE [LARGE SCALE GENOMIC DNA]</scope>
    <source>
        <strain evidence="2 3">CIP 107468</strain>
    </source>
</reference>
<dbReference type="AlphaFoldDB" id="N9DHL8"/>
<dbReference type="RefSeq" id="WP_005011922.1">
    <property type="nucleotide sequence ID" value="NZ_KB849727.1"/>
</dbReference>
<dbReference type="PATRIC" id="fig|1120925.3.peg.2672"/>
<sequence length="120" mass="13398">MSNPHLDALFQQAAENPENTPEFLKQLLLSDIYCLGLAQANGRIQFRMLQTEHGEQAIPFFLSSETIRADLGAGEPYMSMPARKLLEMTQGAILVLNPTSSYSKEFSADEIEFLLQAEFA</sequence>
<evidence type="ECO:0000313" key="3">
    <source>
        <dbReference type="Proteomes" id="UP000018460"/>
    </source>
</evidence>
<organism evidence="2 3">
    <name type="scientific">Acinetobacter bouvetii DSM 14964 = CIP 107468</name>
    <dbReference type="NCBI Taxonomy" id="1120925"/>
    <lineage>
        <taxon>Bacteria</taxon>
        <taxon>Pseudomonadati</taxon>
        <taxon>Pseudomonadota</taxon>
        <taxon>Gammaproteobacteria</taxon>
        <taxon>Moraxellales</taxon>
        <taxon>Moraxellaceae</taxon>
        <taxon>Acinetobacter</taxon>
    </lineage>
</organism>